<dbReference type="HOGENOM" id="CLU_1008069_0_0_7"/>
<dbReference type="GO" id="GO:0030151">
    <property type="term" value="F:molybdenum ion binding"/>
    <property type="evidence" value="ECO:0007669"/>
    <property type="project" value="InterPro"/>
</dbReference>
<dbReference type="EMBL" id="CR522870">
    <property type="protein sequence ID" value="CAG34874.1"/>
    <property type="molecule type" value="Genomic_DNA"/>
</dbReference>
<dbReference type="KEGG" id="dps:DP0145"/>
<dbReference type="InterPro" id="IPR030669">
    <property type="entry name" value="MoSto_subunit_alpha/beta"/>
</dbReference>
<dbReference type="RefSeq" id="WP_011187390.1">
    <property type="nucleotide sequence ID" value="NC_006138.1"/>
</dbReference>
<dbReference type="Pfam" id="PF00696">
    <property type="entry name" value="AA_kinase"/>
    <property type="match status" value="1"/>
</dbReference>
<feature type="domain" description="Aspartate/glutamate/uridylate kinase" evidence="1">
    <location>
        <begin position="44"/>
        <end position="251"/>
    </location>
</feature>
<gene>
    <name evidence="2" type="ordered locus">DP0145</name>
</gene>
<dbReference type="InterPro" id="IPR036393">
    <property type="entry name" value="AceGlu_kinase-like_sf"/>
</dbReference>
<dbReference type="PIRSF" id="PIRSF039097">
    <property type="entry name" value="MoSto_subunit"/>
    <property type="match status" value="1"/>
</dbReference>
<reference evidence="3" key="1">
    <citation type="journal article" date="2004" name="Environ. Microbiol.">
        <title>The genome of Desulfotalea psychrophila, a sulfate-reducing bacterium from permanently cold Arctic sediments.</title>
        <authorList>
            <person name="Rabus R."/>
            <person name="Ruepp A."/>
            <person name="Frickey T."/>
            <person name="Rattei T."/>
            <person name="Fartmann B."/>
            <person name="Stark M."/>
            <person name="Bauer M."/>
            <person name="Zibat A."/>
            <person name="Lombardot T."/>
            <person name="Becker I."/>
            <person name="Amann J."/>
            <person name="Gellner K."/>
            <person name="Teeling H."/>
            <person name="Leuschner W.D."/>
            <person name="Gloeckner F.-O."/>
            <person name="Lupas A.N."/>
            <person name="Amann R."/>
            <person name="Klenk H.-P."/>
        </authorList>
    </citation>
    <scope>NUCLEOTIDE SEQUENCE [LARGE SCALE GENOMIC DNA]</scope>
    <source>
        <strain evidence="3">DSM 12343 / LSv54</strain>
    </source>
</reference>
<proteinExistence type="predicted"/>
<dbReference type="AlphaFoldDB" id="Q6AS01"/>
<sequence>MALVREKDGKRLHVKSSLMGESLVSKEFIKNLDIAPQERLYPDVAVMKIGGQSICDRGTKALPGVLKEIAANRAEHKMLLTTGGGTRSRHIYTIGLEMGMPTGVIAKFGSMVSEQNALMVATLLSPWGGTQISHSDIVKLPTYFKDGIIPVMAGMPPYDYFAIKPKVGRIPIHRTDVGLIILADLIGSRNILFIKDENGLYTDDPKKNPKADFIGEIGAQDLLDSGQDDLVIERPCLEIIQNSEVIDKVQIINGTVPGNITRALAGEHVGTYIHKQ</sequence>
<evidence type="ECO:0000259" key="1">
    <source>
        <dbReference type="Pfam" id="PF00696"/>
    </source>
</evidence>
<accession>Q6AS01</accession>
<dbReference type="OrthoDB" id="581602at2"/>
<organism evidence="2 3">
    <name type="scientific">Desulfotalea psychrophila (strain LSv54 / DSM 12343)</name>
    <dbReference type="NCBI Taxonomy" id="177439"/>
    <lineage>
        <taxon>Bacteria</taxon>
        <taxon>Pseudomonadati</taxon>
        <taxon>Thermodesulfobacteriota</taxon>
        <taxon>Desulfobulbia</taxon>
        <taxon>Desulfobulbales</taxon>
        <taxon>Desulfocapsaceae</taxon>
        <taxon>Desulfotalea</taxon>
    </lineage>
</organism>
<dbReference type="Gene3D" id="3.40.1160.10">
    <property type="entry name" value="Acetylglutamate kinase-like"/>
    <property type="match status" value="1"/>
</dbReference>
<dbReference type="CDD" id="cd04255">
    <property type="entry name" value="AAK_UMPK-MosAB"/>
    <property type="match status" value="1"/>
</dbReference>
<protein>
    <recommendedName>
        <fullName evidence="1">Aspartate/glutamate/uridylate kinase domain-containing protein</fullName>
    </recommendedName>
</protein>
<dbReference type="InterPro" id="IPR001048">
    <property type="entry name" value="Asp/Glu/Uridylate_kinase"/>
</dbReference>
<name>Q6AS01_DESPS</name>
<keyword evidence="3" id="KW-1185">Reference proteome</keyword>
<evidence type="ECO:0000313" key="2">
    <source>
        <dbReference type="EMBL" id="CAG34874.1"/>
    </source>
</evidence>
<dbReference type="GO" id="GO:0005737">
    <property type="term" value="C:cytoplasm"/>
    <property type="evidence" value="ECO:0007669"/>
    <property type="project" value="InterPro"/>
</dbReference>
<dbReference type="Proteomes" id="UP000000602">
    <property type="component" value="Chromosome"/>
</dbReference>
<dbReference type="STRING" id="177439.DP0145"/>
<dbReference type="eggNOG" id="COG0528">
    <property type="taxonomic scope" value="Bacteria"/>
</dbReference>
<dbReference type="SUPFAM" id="SSF53633">
    <property type="entry name" value="Carbamate kinase-like"/>
    <property type="match status" value="1"/>
</dbReference>
<evidence type="ECO:0000313" key="3">
    <source>
        <dbReference type="Proteomes" id="UP000000602"/>
    </source>
</evidence>